<evidence type="ECO:0000256" key="2">
    <source>
        <dbReference type="ARBA" id="ARBA00023315"/>
    </source>
</evidence>
<evidence type="ECO:0000313" key="4">
    <source>
        <dbReference type="EMBL" id="HJC48134.1"/>
    </source>
</evidence>
<dbReference type="EC" id="2.3.1.-" evidence="4"/>
<keyword evidence="2 4" id="KW-0012">Acyltransferase</keyword>
<protein>
    <submittedName>
        <fullName evidence="4">GNAT family N-acetyltransferase</fullName>
        <ecNumber evidence="4">2.3.1.-</ecNumber>
    </submittedName>
</protein>
<name>A0A9D2T756_9FIRM</name>
<gene>
    <name evidence="4" type="ORF">IAA04_08795</name>
</gene>
<sequence>MIRKMEPADADRVGEIWLEANREAHSFIPASYWEENFPAVREMLPLAEVYIWEDRGEIQGFVGLNGDYIEGIFVKGSCRSAGVGRKLMDHCKETRSSLRLNVYEKNRRALAFYLREGFQITAEGVDEATEEREYGMEWRKRNSSKI</sequence>
<dbReference type="PANTHER" id="PTHR43800:SF1">
    <property type="entry name" value="PEPTIDYL-LYSINE N-ACETYLTRANSFERASE YJAB"/>
    <property type="match status" value="1"/>
</dbReference>
<dbReference type="SUPFAM" id="SSF55729">
    <property type="entry name" value="Acyl-CoA N-acyltransferases (Nat)"/>
    <property type="match status" value="1"/>
</dbReference>
<dbReference type="GO" id="GO:0016747">
    <property type="term" value="F:acyltransferase activity, transferring groups other than amino-acyl groups"/>
    <property type="evidence" value="ECO:0007669"/>
    <property type="project" value="InterPro"/>
</dbReference>
<comment type="caution">
    <text evidence="4">The sequence shown here is derived from an EMBL/GenBank/DDBJ whole genome shotgun (WGS) entry which is preliminary data.</text>
</comment>
<dbReference type="PROSITE" id="PS51186">
    <property type="entry name" value="GNAT"/>
    <property type="match status" value="1"/>
</dbReference>
<accession>A0A9D2T756</accession>
<dbReference type="InterPro" id="IPR016181">
    <property type="entry name" value="Acyl_CoA_acyltransferase"/>
</dbReference>
<dbReference type="AlphaFoldDB" id="A0A9D2T756"/>
<reference evidence="4" key="1">
    <citation type="journal article" date="2021" name="PeerJ">
        <title>Extensive microbial diversity within the chicken gut microbiome revealed by metagenomics and culture.</title>
        <authorList>
            <person name="Gilroy R."/>
            <person name="Ravi A."/>
            <person name="Getino M."/>
            <person name="Pursley I."/>
            <person name="Horton D.L."/>
            <person name="Alikhan N.F."/>
            <person name="Baker D."/>
            <person name="Gharbi K."/>
            <person name="Hall N."/>
            <person name="Watson M."/>
            <person name="Adriaenssens E.M."/>
            <person name="Foster-Nyarko E."/>
            <person name="Jarju S."/>
            <person name="Secka A."/>
            <person name="Antonio M."/>
            <person name="Oren A."/>
            <person name="Chaudhuri R.R."/>
            <person name="La Ragione R."/>
            <person name="Hildebrand F."/>
            <person name="Pallen M.J."/>
        </authorList>
    </citation>
    <scope>NUCLEOTIDE SEQUENCE</scope>
    <source>
        <strain evidence="4">CHK183-5548</strain>
    </source>
</reference>
<dbReference type="CDD" id="cd04301">
    <property type="entry name" value="NAT_SF"/>
    <property type="match status" value="1"/>
</dbReference>
<evidence type="ECO:0000256" key="1">
    <source>
        <dbReference type="ARBA" id="ARBA00022679"/>
    </source>
</evidence>
<dbReference type="Gene3D" id="3.40.630.30">
    <property type="match status" value="1"/>
</dbReference>
<evidence type="ECO:0000313" key="5">
    <source>
        <dbReference type="Proteomes" id="UP000823883"/>
    </source>
</evidence>
<evidence type="ECO:0000259" key="3">
    <source>
        <dbReference type="PROSITE" id="PS51186"/>
    </source>
</evidence>
<dbReference type="Proteomes" id="UP000823883">
    <property type="component" value="Unassembled WGS sequence"/>
</dbReference>
<keyword evidence="1 4" id="KW-0808">Transferase</keyword>
<dbReference type="InterPro" id="IPR000182">
    <property type="entry name" value="GNAT_dom"/>
</dbReference>
<feature type="domain" description="N-acetyltransferase" evidence="3">
    <location>
        <begin position="1"/>
        <end position="141"/>
    </location>
</feature>
<dbReference type="Pfam" id="PF13508">
    <property type="entry name" value="Acetyltransf_7"/>
    <property type="match status" value="1"/>
</dbReference>
<organism evidence="4 5">
    <name type="scientific">Candidatus Lachnoclostridium pullistercoris</name>
    <dbReference type="NCBI Taxonomy" id="2838632"/>
    <lineage>
        <taxon>Bacteria</taxon>
        <taxon>Bacillati</taxon>
        <taxon>Bacillota</taxon>
        <taxon>Clostridia</taxon>
        <taxon>Lachnospirales</taxon>
        <taxon>Lachnospiraceae</taxon>
    </lineage>
</organism>
<dbReference type="PANTHER" id="PTHR43800">
    <property type="entry name" value="PEPTIDYL-LYSINE N-ACETYLTRANSFERASE YJAB"/>
    <property type="match status" value="1"/>
</dbReference>
<proteinExistence type="predicted"/>
<reference evidence="4" key="2">
    <citation type="submission" date="2021-04" db="EMBL/GenBank/DDBJ databases">
        <authorList>
            <person name="Gilroy R."/>
        </authorList>
    </citation>
    <scope>NUCLEOTIDE SEQUENCE</scope>
    <source>
        <strain evidence="4">CHK183-5548</strain>
    </source>
</reference>
<dbReference type="EMBL" id="DWWL01000056">
    <property type="protein sequence ID" value="HJC48134.1"/>
    <property type="molecule type" value="Genomic_DNA"/>
</dbReference>